<evidence type="ECO:0000256" key="5">
    <source>
        <dbReference type="SAM" id="Phobius"/>
    </source>
</evidence>
<evidence type="ECO:0000256" key="3">
    <source>
        <dbReference type="ARBA" id="ARBA00022989"/>
    </source>
</evidence>
<dbReference type="AlphaFoldDB" id="A0A2N5ZFY1"/>
<evidence type="ECO:0000256" key="2">
    <source>
        <dbReference type="ARBA" id="ARBA00022692"/>
    </source>
</evidence>
<dbReference type="Gene3D" id="1.20.1560.10">
    <property type="entry name" value="ABC transporter type 1, transmembrane domain"/>
    <property type="match status" value="1"/>
</dbReference>
<dbReference type="PANTHER" id="PTHR43394">
    <property type="entry name" value="ATP-DEPENDENT PERMEASE MDL1, MITOCHONDRIAL"/>
    <property type="match status" value="1"/>
</dbReference>
<dbReference type="Proteomes" id="UP000234857">
    <property type="component" value="Unassembled WGS sequence"/>
</dbReference>
<evidence type="ECO:0000256" key="1">
    <source>
        <dbReference type="ARBA" id="ARBA00004651"/>
    </source>
</evidence>
<proteinExistence type="predicted"/>
<comment type="caution">
    <text evidence="7">The sequence shown here is derived from an EMBL/GenBank/DDBJ whole genome shotgun (WGS) entry which is preliminary data.</text>
</comment>
<name>A0A2N5ZFY1_MUIH1</name>
<evidence type="ECO:0000256" key="4">
    <source>
        <dbReference type="ARBA" id="ARBA00023136"/>
    </source>
</evidence>
<dbReference type="InterPro" id="IPR011527">
    <property type="entry name" value="ABC1_TM_dom"/>
</dbReference>
<dbReference type="GO" id="GO:0005524">
    <property type="term" value="F:ATP binding"/>
    <property type="evidence" value="ECO:0007669"/>
    <property type="project" value="InterPro"/>
</dbReference>
<evidence type="ECO:0000259" key="6">
    <source>
        <dbReference type="PROSITE" id="PS50929"/>
    </source>
</evidence>
<dbReference type="InterPro" id="IPR039421">
    <property type="entry name" value="Type_1_exporter"/>
</dbReference>
<dbReference type="InterPro" id="IPR036640">
    <property type="entry name" value="ABC1_TM_sf"/>
</dbReference>
<evidence type="ECO:0000313" key="7">
    <source>
        <dbReference type="EMBL" id="PLX17551.1"/>
    </source>
</evidence>
<keyword evidence="3 5" id="KW-1133">Transmembrane helix</keyword>
<dbReference type="EMBL" id="PKTG01000085">
    <property type="protein sequence ID" value="PLX17551.1"/>
    <property type="molecule type" value="Genomic_DNA"/>
</dbReference>
<evidence type="ECO:0000313" key="8">
    <source>
        <dbReference type="Proteomes" id="UP000234857"/>
    </source>
</evidence>
<feature type="domain" description="ABC transmembrane type-1" evidence="6">
    <location>
        <begin position="26"/>
        <end position="268"/>
    </location>
</feature>
<accession>A0A2N5ZFY1</accession>
<dbReference type="GO" id="GO:0015421">
    <property type="term" value="F:ABC-type oligopeptide transporter activity"/>
    <property type="evidence" value="ECO:0007669"/>
    <property type="project" value="TreeGrafter"/>
</dbReference>
<gene>
    <name evidence="7" type="ORF">C0601_07270</name>
</gene>
<comment type="subcellular location">
    <subcellularLocation>
        <location evidence="1">Cell membrane</location>
        <topology evidence="1">Multi-pass membrane protein</topology>
    </subcellularLocation>
</comment>
<dbReference type="PANTHER" id="PTHR43394:SF1">
    <property type="entry name" value="ATP-BINDING CASSETTE SUB-FAMILY B MEMBER 10, MITOCHONDRIAL"/>
    <property type="match status" value="1"/>
</dbReference>
<protein>
    <recommendedName>
        <fullName evidence="6">ABC transmembrane type-1 domain-containing protein</fullName>
    </recommendedName>
</protein>
<keyword evidence="2 5" id="KW-0812">Transmembrane</keyword>
<dbReference type="SUPFAM" id="SSF90123">
    <property type="entry name" value="ABC transporter transmembrane region"/>
    <property type="match status" value="1"/>
</dbReference>
<dbReference type="Pfam" id="PF00664">
    <property type="entry name" value="ABC_membrane"/>
    <property type="match status" value="1"/>
</dbReference>
<dbReference type="PROSITE" id="PS50929">
    <property type="entry name" value="ABC_TM1F"/>
    <property type="match status" value="1"/>
</dbReference>
<reference evidence="7 8" key="1">
    <citation type="submission" date="2017-11" db="EMBL/GenBank/DDBJ databases">
        <title>Genome-resolved metagenomics identifies genetic mobility, metabolic interactions, and unexpected diversity in perchlorate-reducing communities.</title>
        <authorList>
            <person name="Barnum T.P."/>
            <person name="Figueroa I.A."/>
            <person name="Carlstrom C.I."/>
            <person name="Lucas L.N."/>
            <person name="Engelbrektson A.L."/>
            <person name="Coates J.D."/>
        </authorList>
    </citation>
    <scope>NUCLEOTIDE SEQUENCE [LARGE SCALE GENOMIC DNA]</scope>
    <source>
        <strain evidence="7">BM706</strain>
    </source>
</reference>
<dbReference type="GO" id="GO:0005886">
    <property type="term" value="C:plasma membrane"/>
    <property type="evidence" value="ECO:0007669"/>
    <property type="project" value="UniProtKB-SubCell"/>
</dbReference>
<sequence>MKRKRPTSFYFKWILKRYREHKAMVLFMLFMTILSTAVSTVHPLLFKYVIDTLMKNLHLFADGKLDMNAIINERNRLLFLIFGLGIITWITNFYPFMRGRMNMNFEMSLRKKYFKIILEKSYRFFLKFRTGDIATRLTEDLKTNPPGISWFLCSGIFRAVNSTCVIIFCLISMFFLNWKLALLSIIPLHLMMLLFFKLESKVEKRFSLRQKAVSETNDFLESVYSGIQIVKSFNAQRFQEDIFAESLEKRKKVEIDVVTIEGMFHIYF</sequence>
<feature type="transmembrane region" description="Helical" evidence="5">
    <location>
        <begin position="77"/>
        <end position="97"/>
    </location>
</feature>
<keyword evidence="4 5" id="KW-0472">Membrane</keyword>
<organism evidence="7 8">
    <name type="scientific">Muiribacterium halophilum</name>
    <dbReference type="NCBI Taxonomy" id="2053465"/>
    <lineage>
        <taxon>Bacteria</taxon>
        <taxon>Candidatus Muiribacteriota</taxon>
        <taxon>Candidatus Muiribacteriia</taxon>
        <taxon>Candidatus Muiribacteriales</taxon>
        <taxon>Candidatus Muiribacteriaceae</taxon>
        <taxon>Candidatus Muiribacterium</taxon>
    </lineage>
</organism>